<dbReference type="InterPro" id="IPR029033">
    <property type="entry name" value="His_PPase_superfam"/>
</dbReference>
<dbReference type="Proteomes" id="UP000190962">
    <property type="component" value="Unassembled WGS sequence"/>
</dbReference>
<dbReference type="Proteomes" id="UP000030856">
    <property type="component" value="Unassembled WGS sequence"/>
</dbReference>
<dbReference type="PANTHER" id="PTHR47623">
    <property type="entry name" value="OS09G0287300 PROTEIN"/>
    <property type="match status" value="1"/>
</dbReference>
<evidence type="ECO:0000313" key="1">
    <source>
        <dbReference type="EMBL" id="KHF25673.1"/>
    </source>
</evidence>
<dbReference type="InterPro" id="IPR013078">
    <property type="entry name" value="His_Pase_superF_clade-1"/>
</dbReference>
<dbReference type="EMBL" id="MPNX01000003">
    <property type="protein sequence ID" value="OOY35726.1"/>
    <property type="molecule type" value="Genomic_DNA"/>
</dbReference>
<comment type="caution">
    <text evidence="1">The sequence shown here is derived from an EMBL/GenBank/DDBJ whole genome shotgun (WGS) entry which is preliminary data.</text>
</comment>
<reference evidence="2 4" key="2">
    <citation type="submission" date="2016-11" db="EMBL/GenBank/DDBJ databases">
        <title>Mixed transmission modes and dynamic genome evolution in an obligate animal-bacterial symbiosis.</title>
        <authorList>
            <person name="Russell S.L."/>
            <person name="Corbett-Detig R.B."/>
            <person name="Cavanaugh C.M."/>
        </authorList>
    </citation>
    <scope>NUCLEOTIDE SEQUENCE [LARGE SCALE GENOMIC DNA]</scope>
    <source>
        <strain evidence="2">MA-KB16</strain>
    </source>
</reference>
<evidence type="ECO:0000313" key="3">
    <source>
        <dbReference type="Proteomes" id="UP000030856"/>
    </source>
</evidence>
<protein>
    <submittedName>
        <fullName evidence="1">Phosphohistidine phosphatase SixA</fullName>
    </submittedName>
</protein>
<keyword evidence="3" id="KW-1185">Reference proteome</keyword>
<proteinExistence type="predicted"/>
<dbReference type="RefSeq" id="WP_043115343.1">
    <property type="nucleotide sequence ID" value="NZ_JRAA01000001.1"/>
</dbReference>
<name>A0A0B0H634_SOVGS</name>
<evidence type="ECO:0000313" key="4">
    <source>
        <dbReference type="Proteomes" id="UP000190962"/>
    </source>
</evidence>
<evidence type="ECO:0000313" key="2">
    <source>
        <dbReference type="EMBL" id="OOY35726.1"/>
    </source>
</evidence>
<dbReference type="PANTHER" id="PTHR47623:SF1">
    <property type="entry name" value="OS09G0287300 PROTEIN"/>
    <property type="match status" value="1"/>
</dbReference>
<dbReference type="GeneID" id="86990971"/>
<dbReference type="SUPFAM" id="SSF53254">
    <property type="entry name" value="Phosphoglycerate mutase-like"/>
    <property type="match status" value="1"/>
</dbReference>
<accession>A0A0B0H634</accession>
<dbReference type="EMBL" id="JRAA01000001">
    <property type="protein sequence ID" value="KHF25673.1"/>
    <property type="molecule type" value="Genomic_DNA"/>
</dbReference>
<dbReference type="Pfam" id="PF00300">
    <property type="entry name" value="His_Phos_1"/>
    <property type="match status" value="1"/>
</dbReference>
<dbReference type="Gene3D" id="3.40.50.1240">
    <property type="entry name" value="Phosphoglycerate mutase-like"/>
    <property type="match status" value="1"/>
</dbReference>
<organism evidence="1 3">
    <name type="scientific">Solemya velum gill symbiont</name>
    <dbReference type="NCBI Taxonomy" id="2340"/>
    <lineage>
        <taxon>Bacteria</taxon>
        <taxon>Pseudomonadati</taxon>
        <taxon>Pseudomonadota</taxon>
        <taxon>Gammaproteobacteria</taxon>
        <taxon>sulfur-oxidizing symbionts</taxon>
    </lineage>
</organism>
<dbReference type="STRING" id="2340.JV46_18560"/>
<reference evidence="1 3" key="1">
    <citation type="journal article" date="2014" name="BMC Genomics">
        <title>The genome of the intracellular bacterium of the coastal bivalve, Solemya velum: a blueprint for thriving in and out of symbiosis.</title>
        <authorList>
            <person name="Dmytrenko O."/>
            <person name="Russell S.L."/>
            <person name="Loo W.T."/>
            <person name="Fontanez K.M."/>
            <person name="Liao L."/>
            <person name="Roeselers G."/>
            <person name="Sharma R."/>
            <person name="Stewart F.J."/>
            <person name="Newton I.L."/>
            <person name="Woyke T."/>
            <person name="Wu D."/>
            <person name="Lang J.M."/>
            <person name="Eisen J.A."/>
            <person name="Cavanaugh C.M."/>
        </authorList>
    </citation>
    <scope>NUCLEOTIDE SEQUENCE [LARGE SCALE GENOMIC DNA]</scope>
    <source>
        <strain evidence="1 3">WH</strain>
    </source>
</reference>
<gene>
    <name evidence="1" type="primary">sixA</name>
    <name evidence="2" type="ORF">BOV88_03540</name>
    <name evidence="1" type="ORF">JV46_18560</name>
</gene>
<dbReference type="OrthoDB" id="9810154at2"/>
<dbReference type="CDD" id="cd07067">
    <property type="entry name" value="HP_PGM_like"/>
    <property type="match status" value="1"/>
</dbReference>
<dbReference type="AlphaFoldDB" id="A0A0B0H634"/>
<dbReference type="eggNOG" id="COG2062">
    <property type="taxonomic scope" value="Bacteria"/>
</dbReference>
<sequence>MNNTNLQLILFRHAKSDWASGAADDFHRPLAAKGKKAAKHMGKLLATMGQAPDFILTSSAVRTHETQRLASVSGHWGAPIGVTDDLYETSPAAVLEIIRQMPDQYRRVMLVGHEPCWSELTSLLIGGGEVRFPTAAMVRIDFDARHWSQISQGSGELNWFLPPKHLKNCC</sequence>